<gene>
    <name evidence="1" type="ORF">GGR47_002381</name>
</gene>
<dbReference type="RefSeq" id="WP_167509705.1">
    <property type="nucleotide sequence ID" value="NZ_JACIDB010000004.1"/>
</dbReference>
<sequence length="58" mass="6326">MSGLDEAQDALDRMKRAYQRGTGCHLTAEMIAALNCSIVGQMWDEERPATIGQQDGGK</sequence>
<dbReference type="AlphaFoldDB" id="A0AAW3TST0"/>
<proteinExistence type="predicted"/>
<evidence type="ECO:0000313" key="2">
    <source>
        <dbReference type="Proteomes" id="UP000528945"/>
    </source>
</evidence>
<comment type="caution">
    <text evidence="1">The sequence shown here is derived from an EMBL/GenBank/DDBJ whole genome shotgun (WGS) entry which is preliminary data.</text>
</comment>
<dbReference type="Proteomes" id="UP000528945">
    <property type="component" value="Unassembled WGS sequence"/>
</dbReference>
<evidence type="ECO:0000313" key="1">
    <source>
        <dbReference type="EMBL" id="MBB3876135.1"/>
    </source>
</evidence>
<reference evidence="1 2" key="1">
    <citation type="submission" date="2020-08" db="EMBL/GenBank/DDBJ databases">
        <title>Genomic Encyclopedia of Type Strains, Phase IV (KMG-IV): sequencing the most valuable type-strain genomes for metagenomic binning, comparative biology and taxonomic classification.</title>
        <authorList>
            <person name="Goeker M."/>
        </authorList>
    </citation>
    <scope>NUCLEOTIDE SEQUENCE [LARGE SCALE GENOMIC DNA]</scope>
    <source>
        <strain evidence="1 2">DSM 15581</strain>
    </source>
</reference>
<name>A0AAW3TST0_9SPHN</name>
<protein>
    <submittedName>
        <fullName evidence="1">Uncharacterized protein</fullName>
    </submittedName>
</protein>
<organism evidence="1 2">
    <name type="scientific">Sphingomonas aquatilis</name>
    <dbReference type="NCBI Taxonomy" id="93063"/>
    <lineage>
        <taxon>Bacteria</taxon>
        <taxon>Pseudomonadati</taxon>
        <taxon>Pseudomonadota</taxon>
        <taxon>Alphaproteobacteria</taxon>
        <taxon>Sphingomonadales</taxon>
        <taxon>Sphingomonadaceae</taxon>
        <taxon>Sphingomonas</taxon>
    </lineage>
</organism>
<accession>A0AAW3TST0</accession>
<dbReference type="EMBL" id="JACIDB010000004">
    <property type="protein sequence ID" value="MBB3876135.1"/>
    <property type="molecule type" value="Genomic_DNA"/>
</dbReference>
<keyword evidence="2" id="KW-1185">Reference proteome</keyword>